<protein>
    <submittedName>
        <fullName evidence="2">Alpha/beta hydrolase</fullName>
    </submittedName>
</protein>
<sequence length="272" mass="30892">MLNEQWLDIDDDKLYCLSTQFESSKKTVVFIHGLGESHLCFVDALDYLAQYNLVMFDMCGYGYSPASNISHTTEFQALRVLKALDLLEVKKCVLIGHSWGGDVGTLACNLDDQNRIDGFINAEGGLHEESIILSKIISDKYRSTDKVEFESWVHGDGFAKQFSFSWGHSAGIKYLSSLRRCSSTVLGETASEIYAQHKTLDSRGVVEWGQMYENLDLPKCYFWGTNSLDECKEALNFINSLENIPFQNANHWVQNDASLFYKEVDKFISHLE</sequence>
<accession>A0A2S7XDA3</accession>
<dbReference type="GO" id="GO:0047372">
    <property type="term" value="F:monoacylglycerol lipase activity"/>
    <property type="evidence" value="ECO:0007669"/>
    <property type="project" value="TreeGrafter"/>
</dbReference>
<dbReference type="Proteomes" id="UP000239263">
    <property type="component" value="Unassembled WGS sequence"/>
</dbReference>
<evidence type="ECO:0000259" key="1">
    <source>
        <dbReference type="Pfam" id="PF00561"/>
    </source>
</evidence>
<dbReference type="InterPro" id="IPR029058">
    <property type="entry name" value="AB_hydrolase_fold"/>
</dbReference>
<organism evidence="2 3">
    <name type="scientific">Aliivibrio sifiae</name>
    <dbReference type="NCBI Taxonomy" id="566293"/>
    <lineage>
        <taxon>Bacteria</taxon>
        <taxon>Pseudomonadati</taxon>
        <taxon>Pseudomonadota</taxon>
        <taxon>Gammaproteobacteria</taxon>
        <taxon>Vibrionales</taxon>
        <taxon>Vibrionaceae</taxon>
        <taxon>Aliivibrio</taxon>
    </lineage>
</organism>
<gene>
    <name evidence="2" type="ORF">BTO22_06960</name>
</gene>
<dbReference type="OrthoDB" id="5853561at2"/>
<evidence type="ECO:0000313" key="3">
    <source>
        <dbReference type="Proteomes" id="UP000239263"/>
    </source>
</evidence>
<reference evidence="2 3" key="1">
    <citation type="submission" date="2016-12" db="EMBL/GenBank/DDBJ databases">
        <title>Diversity of luminous bacteria.</title>
        <authorList>
            <person name="Yoshizawa S."/>
            <person name="Kogure K."/>
        </authorList>
    </citation>
    <scope>NUCLEOTIDE SEQUENCE [LARGE SCALE GENOMIC DNA]</scope>
    <source>
        <strain evidence="2 3">ATCC 33715</strain>
    </source>
</reference>
<keyword evidence="2" id="KW-0378">Hydrolase</keyword>
<dbReference type="Gene3D" id="3.40.50.1820">
    <property type="entry name" value="alpha/beta hydrolase"/>
    <property type="match status" value="1"/>
</dbReference>
<dbReference type="GO" id="GO:0046464">
    <property type="term" value="P:acylglycerol catabolic process"/>
    <property type="evidence" value="ECO:0007669"/>
    <property type="project" value="TreeGrafter"/>
</dbReference>
<comment type="caution">
    <text evidence="2">The sequence shown here is derived from an EMBL/GenBank/DDBJ whole genome shotgun (WGS) entry which is preliminary data.</text>
</comment>
<dbReference type="EMBL" id="MSCO01000001">
    <property type="protein sequence ID" value="PQJ89340.1"/>
    <property type="molecule type" value="Genomic_DNA"/>
</dbReference>
<dbReference type="InterPro" id="IPR000073">
    <property type="entry name" value="AB_hydrolase_1"/>
</dbReference>
<dbReference type="PANTHER" id="PTHR43798:SF5">
    <property type="entry name" value="MONOACYLGLYCEROL LIPASE ABHD6"/>
    <property type="match status" value="1"/>
</dbReference>
<feature type="domain" description="AB hydrolase-1" evidence="1">
    <location>
        <begin position="27"/>
        <end position="124"/>
    </location>
</feature>
<name>A0A2S7XDA3_9GAMM</name>
<proteinExistence type="predicted"/>
<evidence type="ECO:0000313" key="2">
    <source>
        <dbReference type="EMBL" id="PQJ89340.1"/>
    </source>
</evidence>
<dbReference type="RefSeq" id="WP_105054868.1">
    <property type="nucleotide sequence ID" value="NZ_CAWNRT010000001.1"/>
</dbReference>
<dbReference type="InterPro" id="IPR050266">
    <property type="entry name" value="AB_hydrolase_sf"/>
</dbReference>
<dbReference type="GO" id="GO:0016020">
    <property type="term" value="C:membrane"/>
    <property type="evidence" value="ECO:0007669"/>
    <property type="project" value="TreeGrafter"/>
</dbReference>
<dbReference type="AlphaFoldDB" id="A0A2S7XDA3"/>
<dbReference type="Pfam" id="PF00561">
    <property type="entry name" value="Abhydrolase_1"/>
    <property type="match status" value="1"/>
</dbReference>
<dbReference type="SUPFAM" id="SSF53474">
    <property type="entry name" value="alpha/beta-Hydrolases"/>
    <property type="match status" value="1"/>
</dbReference>
<dbReference type="PANTHER" id="PTHR43798">
    <property type="entry name" value="MONOACYLGLYCEROL LIPASE"/>
    <property type="match status" value="1"/>
</dbReference>